<evidence type="ECO:0000256" key="1">
    <source>
        <dbReference type="SAM" id="Phobius"/>
    </source>
</evidence>
<gene>
    <name evidence="2" type="ORF">AVDCRST_MAG46-1029</name>
</gene>
<keyword evidence="1" id="KW-0472">Membrane</keyword>
<proteinExistence type="predicted"/>
<evidence type="ECO:0000313" key="2">
    <source>
        <dbReference type="EMBL" id="CAA9324201.1"/>
    </source>
</evidence>
<organism evidence="2">
    <name type="scientific">uncultured Nocardioidaceae bacterium</name>
    <dbReference type="NCBI Taxonomy" id="253824"/>
    <lineage>
        <taxon>Bacteria</taxon>
        <taxon>Bacillati</taxon>
        <taxon>Actinomycetota</taxon>
        <taxon>Actinomycetes</taxon>
        <taxon>Propionibacteriales</taxon>
        <taxon>Nocardioidaceae</taxon>
        <taxon>environmental samples</taxon>
    </lineage>
</organism>
<keyword evidence="1" id="KW-0812">Transmembrane</keyword>
<dbReference type="GO" id="GO:0005886">
    <property type="term" value="C:plasma membrane"/>
    <property type="evidence" value="ECO:0007669"/>
    <property type="project" value="UniProtKB-SubCell"/>
</dbReference>
<dbReference type="GO" id="GO:0140359">
    <property type="term" value="F:ABC-type transporter activity"/>
    <property type="evidence" value="ECO:0007669"/>
    <property type="project" value="InterPro"/>
</dbReference>
<feature type="transmembrane region" description="Helical" evidence="1">
    <location>
        <begin position="72"/>
        <end position="91"/>
    </location>
</feature>
<feature type="transmembrane region" description="Helical" evidence="1">
    <location>
        <begin position="243"/>
        <end position="267"/>
    </location>
</feature>
<feature type="transmembrane region" description="Helical" evidence="1">
    <location>
        <begin position="181"/>
        <end position="203"/>
    </location>
</feature>
<reference evidence="2" key="1">
    <citation type="submission" date="2020-02" db="EMBL/GenBank/DDBJ databases">
        <authorList>
            <person name="Meier V. D."/>
        </authorList>
    </citation>
    <scope>NUCLEOTIDE SEQUENCE</scope>
    <source>
        <strain evidence="2">AVDCRST_MAG46</strain>
    </source>
</reference>
<dbReference type="AlphaFoldDB" id="A0A6J4L764"/>
<dbReference type="Pfam" id="PF12730">
    <property type="entry name" value="ABC2_membrane_4"/>
    <property type="match status" value="1"/>
</dbReference>
<dbReference type="EMBL" id="CADCUD010000069">
    <property type="protein sequence ID" value="CAA9324201.1"/>
    <property type="molecule type" value="Genomic_DNA"/>
</dbReference>
<evidence type="ECO:0008006" key="3">
    <source>
        <dbReference type="Google" id="ProtNLM"/>
    </source>
</evidence>
<feature type="transmembrane region" description="Helical" evidence="1">
    <location>
        <begin position="112"/>
        <end position="138"/>
    </location>
</feature>
<feature type="transmembrane region" description="Helical" evidence="1">
    <location>
        <begin position="150"/>
        <end position="174"/>
    </location>
</feature>
<feature type="transmembrane region" description="Helical" evidence="1">
    <location>
        <begin position="20"/>
        <end position="42"/>
    </location>
</feature>
<accession>A0A6J4L764</accession>
<protein>
    <recommendedName>
        <fullName evidence="3">Efflux ABC transporter, permease protein</fullName>
    </recommendedName>
</protein>
<keyword evidence="1" id="KW-1133">Transmembrane helix</keyword>
<sequence>MIAALRYEWRRLWTIRSTYWLIGITLTVQGVLTLLVALAVSASEGVDDLDEMQEVVTAVFTLGASFGRSPLFTAYLIAMFGVFTFGHEYRYGMIRATLTAVPARTSVFAAKVIVTALVAAVLSLLCSLIGMFWCLLFIGADGALGSSEVWSVVLGVTIYTVLFALWAVAVTALVRNQTGALALVLLVPLVVENVLKVILTVLANVGDNDVDDIAKVFPFDAGAQMYVGIAGQELNRLLGYEPFSALTGGLIMLGFTAALLGGAYALFLRRDA</sequence>
<name>A0A6J4L764_9ACTN</name>